<organism evidence="6 7">
    <name type="scientific">Clytia hemisphaerica</name>
    <dbReference type="NCBI Taxonomy" id="252671"/>
    <lineage>
        <taxon>Eukaryota</taxon>
        <taxon>Metazoa</taxon>
        <taxon>Cnidaria</taxon>
        <taxon>Hydrozoa</taxon>
        <taxon>Hydroidolina</taxon>
        <taxon>Leptothecata</taxon>
        <taxon>Obeliida</taxon>
        <taxon>Clytiidae</taxon>
        <taxon>Clytia</taxon>
    </lineage>
</organism>
<proteinExistence type="predicted"/>
<accession>A0A7M5VEA6</accession>
<evidence type="ECO:0000256" key="5">
    <source>
        <dbReference type="SAM" id="Phobius"/>
    </source>
</evidence>
<feature type="transmembrane region" description="Helical" evidence="5">
    <location>
        <begin position="40"/>
        <end position="61"/>
    </location>
</feature>
<dbReference type="Pfam" id="PF09799">
    <property type="entry name" value="Transmemb_17"/>
    <property type="match status" value="1"/>
</dbReference>
<evidence type="ECO:0000256" key="1">
    <source>
        <dbReference type="ARBA" id="ARBA00004141"/>
    </source>
</evidence>
<dbReference type="PANTHER" id="PTHR13531">
    <property type="entry name" value="GEO07735P1-RELATED-RELATED"/>
    <property type="match status" value="1"/>
</dbReference>
<evidence type="ECO:0000313" key="7">
    <source>
        <dbReference type="Proteomes" id="UP000594262"/>
    </source>
</evidence>
<evidence type="ECO:0000256" key="2">
    <source>
        <dbReference type="ARBA" id="ARBA00022692"/>
    </source>
</evidence>
<keyword evidence="2 5" id="KW-0812">Transmembrane</keyword>
<dbReference type="OrthoDB" id="311720at2759"/>
<reference evidence="6" key="1">
    <citation type="submission" date="2021-01" db="UniProtKB">
        <authorList>
            <consortium name="EnsemblMetazoa"/>
        </authorList>
    </citation>
    <scope>IDENTIFICATION</scope>
</reference>
<dbReference type="EnsemblMetazoa" id="CLYHEMT011595.1">
    <property type="protein sequence ID" value="CLYHEMP011595.1"/>
    <property type="gene ID" value="CLYHEMG011595"/>
</dbReference>
<dbReference type="GO" id="GO:0016020">
    <property type="term" value="C:membrane"/>
    <property type="evidence" value="ECO:0007669"/>
    <property type="project" value="UniProtKB-SubCell"/>
</dbReference>
<evidence type="ECO:0008006" key="8">
    <source>
        <dbReference type="Google" id="ProtNLM"/>
    </source>
</evidence>
<sequence length="135" mass="15914">IQLSTYYRFVLIVVFIVIGSLEMVRLYLGYSGNLQEKVPELAGFWLVTFIFQLPLICFLLFNEYTYVLPLERAVHIIMLCFLLYEIIQGYRSIKQMTDAQVEKFHLQRLNEDLEMESLETNTRAFDGVRESKKVS</sequence>
<dbReference type="GO" id="GO:1905515">
    <property type="term" value="P:non-motile cilium assembly"/>
    <property type="evidence" value="ECO:0007669"/>
    <property type="project" value="TreeGrafter"/>
</dbReference>
<dbReference type="AlphaFoldDB" id="A0A7M5VEA6"/>
<dbReference type="Proteomes" id="UP000594262">
    <property type="component" value="Unplaced"/>
</dbReference>
<name>A0A7M5VEA6_9CNID</name>
<dbReference type="PANTHER" id="PTHR13531:SF6">
    <property type="entry name" value="TMEM (HUMAN TRANSMEMBRANE PROTEIN) HOMOLOG"/>
    <property type="match status" value="1"/>
</dbReference>
<feature type="transmembrane region" description="Helical" evidence="5">
    <location>
        <begin position="73"/>
        <end position="90"/>
    </location>
</feature>
<feature type="transmembrane region" description="Helical" evidence="5">
    <location>
        <begin position="6"/>
        <end position="28"/>
    </location>
</feature>
<evidence type="ECO:0000256" key="3">
    <source>
        <dbReference type="ARBA" id="ARBA00022989"/>
    </source>
</evidence>
<dbReference type="InterPro" id="IPR019184">
    <property type="entry name" value="Uncharacterised_TM-17"/>
</dbReference>
<keyword evidence="4 5" id="KW-0472">Membrane</keyword>
<dbReference type="GO" id="GO:0035869">
    <property type="term" value="C:ciliary transition zone"/>
    <property type="evidence" value="ECO:0007669"/>
    <property type="project" value="TreeGrafter"/>
</dbReference>
<evidence type="ECO:0000256" key="4">
    <source>
        <dbReference type="ARBA" id="ARBA00023136"/>
    </source>
</evidence>
<protein>
    <recommendedName>
        <fullName evidence="8">Transmembrane protein 17</fullName>
    </recommendedName>
</protein>
<evidence type="ECO:0000313" key="6">
    <source>
        <dbReference type="EnsemblMetazoa" id="CLYHEMP011595.1"/>
    </source>
</evidence>
<keyword evidence="7" id="KW-1185">Reference proteome</keyword>
<keyword evidence="3 5" id="KW-1133">Transmembrane helix</keyword>
<comment type="subcellular location">
    <subcellularLocation>
        <location evidence="1">Membrane</location>
        <topology evidence="1">Multi-pass membrane protein</topology>
    </subcellularLocation>
</comment>